<feature type="transmembrane region" description="Helical" evidence="1">
    <location>
        <begin position="30"/>
        <end position="48"/>
    </location>
</feature>
<keyword evidence="1" id="KW-1133">Transmembrane helix</keyword>
<dbReference type="PANTHER" id="PTHR33306">
    <property type="entry name" value="EXPRESSED PROTEIN-RELATED-RELATED"/>
    <property type="match status" value="1"/>
</dbReference>
<dbReference type="PANTHER" id="PTHR33306:SF40">
    <property type="entry name" value="EXPRESSED PROTEIN"/>
    <property type="match status" value="1"/>
</dbReference>
<comment type="caution">
    <text evidence="2">The sequence shown here is derived from an EMBL/GenBank/DDBJ whole genome shotgun (WGS) entry which is preliminary data.</text>
</comment>
<evidence type="ECO:0000313" key="2">
    <source>
        <dbReference type="EMBL" id="DAD41156.1"/>
    </source>
</evidence>
<dbReference type="AlphaFoldDB" id="A0A822ZDQ8"/>
<proteinExistence type="predicted"/>
<dbReference type="Proteomes" id="UP000607653">
    <property type="component" value="Unassembled WGS sequence"/>
</dbReference>
<gene>
    <name evidence="2" type="ORF">HUJ06_015479</name>
</gene>
<name>A0A822ZDQ8_NELNU</name>
<accession>A0A822ZDQ8</accession>
<protein>
    <submittedName>
        <fullName evidence="2">Uncharacterized protein</fullName>
    </submittedName>
</protein>
<keyword evidence="1" id="KW-0812">Transmembrane</keyword>
<organism evidence="2 3">
    <name type="scientific">Nelumbo nucifera</name>
    <name type="common">Sacred lotus</name>
    <dbReference type="NCBI Taxonomy" id="4432"/>
    <lineage>
        <taxon>Eukaryota</taxon>
        <taxon>Viridiplantae</taxon>
        <taxon>Streptophyta</taxon>
        <taxon>Embryophyta</taxon>
        <taxon>Tracheophyta</taxon>
        <taxon>Spermatophyta</taxon>
        <taxon>Magnoliopsida</taxon>
        <taxon>Proteales</taxon>
        <taxon>Nelumbonaceae</taxon>
        <taxon>Nelumbo</taxon>
    </lineage>
</organism>
<sequence>MGWFYTQRRGPEWKQGWTGRTLGSISAPPPPLLVIFAIVILFLSLSRYTDYRAQMQHAMISFQFLLFLLPVVLIFVVRSMATNGRFVLRLPRPEHDSIHRVGGSPWGVAALVVVLLVMISYQSSFHSHWFRPLWRSA</sequence>
<feature type="transmembrane region" description="Helical" evidence="1">
    <location>
        <begin position="101"/>
        <end position="121"/>
    </location>
</feature>
<feature type="transmembrane region" description="Helical" evidence="1">
    <location>
        <begin position="60"/>
        <end position="81"/>
    </location>
</feature>
<keyword evidence="3" id="KW-1185">Reference proteome</keyword>
<evidence type="ECO:0000313" key="3">
    <source>
        <dbReference type="Proteomes" id="UP000607653"/>
    </source>
</evidence>
<dbReference type="EMBL" id="DUZY01000005">
    <property type="protein sequence ID" value="DAD41156.1"/>
    <property type="molecule type" value="Genomic_DNA"/>
</dbReference>
<evidence type="ECO:0000256" key="1">
    <source>
        <dbReference type="SAM" id="Phobius"/>
    </source>
</evidence>
<reference evidence="2 3" key="1">
    <citation type="journal article" date="2020" name="Mol. Biol. Evol.">
        <title>Distinct Expression and Methylation Patterns for Genes with Different Fates following a Single Whole-Genome Duplication in Flowering Plants.</title>
        <authorList>
            <person name="Shi T."/>
            <person name="Rahmani R.S."/>
            <person name="Gugger P.F."/>
            <person name="Wang M."/>
            <person name="Li H."/>
            <person name="Zhang Y."/>
            <person name="Li Z."/>
            <person name="Wang Q."/>
            <person name="Van de Peer Y."/>
            <person name="Marchal K."/>
            <person name="Chen J."/>
        </authorList>
    </citation>
    <scope>NUCLEOTIDE SEQUENCE [LARGE SCALE GENOMIC DNA]</scope>
    <source>
        <tissue evidence="2">Leaf</tissue>
    </source>
</reference>
<keyword evidence="1" id="KW-0472">Membrane</keyword>